<dbReference type="SUPFAM" id="SSF53850">
    <property type="entry name" value="Periplasmic binding protein-like II"/>
    <property type="match status" value="1"/>
</dbReference>
<evidence type="ECO:0000256" key="1">
    <source>
        <dbReference type="ARBA" id="ARBA00009437"/>
    </source>
</evidence>
<dbReference type="InterPro" id="IPR000847">
    <property type="entry name" value="LysR_HTH_N"/>
</dbReference>
<dbReference type="Pfam" id="PF00126">
    <property type="entry name" value="HTH_1"/>
    <property type="match status" value="1"/>
</dbReference>
<gene>
    <name evidence="6" type="ORF">GCM10011430_14230</name>
</gene>
<organism evidence="6 7">
    <name type="scientific">Oxalicibacterium solurbis</name>
    <dbReference type="NCBI Taxonomy" id="69280"/>
    <lineage>
        <taxon>Bacteria</taxon>
        <taxon>Pseudomonadati</taxon>
        <taxon>Pseudomonadota</taxon>
        <taxon>Betaproteobacteria</taxon>
        <taxon>Burkholderiales</taxon>
        <taxon>Oxalobacteraceae</taxon>
        <taxon>Oxalicibacterium</taxon>
    </lineage>
</organism>
<keyword evidence="7" id="KW-1185">Reference proteome</keyword>
<dbReference type="RefSeq" id="WP_188420322.1">
    <property type="nucleotide sequence ID" value="NZ_BMDP01000002.1"/>
</dbReference>
<dbReference type="InterPro" id="IPR036390">
    <property type="entry name" value="WH_DNA-bd_sf"/>
</dbReference>
<dbReference type="SUPFAM" id="SSF46785">
    <property type="entry name" value="Winged helix' DNA-binding domain"/>
    <property type="match status" value="1"/>
</dbReference>
<accession>A0A8J3AV84</accession>
<dbReference type="InterPro" id="IPR036388">
    <property type="entry name" value="WH-like_DNA-bd_sf"/>
</dbReference>
<keyword evidence="3" id="KW-0238">DNA-binding</keyword>
<evidence type="ECO:0000256" key="2">
    <source>
        <dbReference type="ARBA" id="ARBA00023015"/>
    </source>
</evidence>
<dbReference type="GO" id="GO:0043565">
    <property type="term" value="F:sequence-specific DNA binding"/>
    <property type="evidence" value="ECO:0007669"/>
    <property type="project" value="TreeGrafter"/>
</dbReference>
<dbReference type="EMBL" id="BMDP01000002">
    <property type="protein sequence ID" value="GGI54249.1"/>
    <property type="molecule type" value="Genomic_DNA"/>
</dbReference>
<dbReference type="Gene3D" id="3.40.190.290">
    <property type="match status" value="1"/>
</dbReference>
<evidence type="ECO:0000313" key="6">
    <source>
        <dbReference type="EMBL" id="GGI54249.1"/>
    </source>
</evidence>
<dbReference type="GO" id="GO:0006351">
    <property type="term" value="P:DNA-templated transcription"/>
    <property type="evidence" value="ECO:0007669"/>
    <property type="project" value="TreeGrafter"/>
</dbReference>
<name>A0A8J3AV84_9BURK</name>
<feature type="domain" description="HTH lysR-type" evidence="5">
    <location>
        <begin position="1"/>
        <end position="59"/>
    </location>
</feature>
<evidence type="ECO:0000259" key="5">
    <source>
        <dbReference type="PROSITE" id="PS50931"/>
    </source>
</evidence>
<evidence type="ECO:0000313" key="7">
    <source>
        <dbReference type="Proteomes" id="UP000627205"/>
    </source>
</evidence>
<keyword evidence="2" id="KW-0805">Transcription regulation</keyword>
<dbReference type="InterPro" id="IPR005119">
    <property type="entry name" value="LysR_subst-bd"/>
</dbReference>
<reference evidence="6" key="2">
    <citation type="submission" date="2020-09" db="EMBL/GenBank/DDBJ databases">
        <authorList>
            <person name="Sun Q."/>
            <person name="Sedlacek I."/>
        </authorList>
    </citation>
    <scope>NUCLEOTIDE SEQUENCE</scope>
    <source>
        <strain evidence="6">CCM 7664</strain>
    </source>
</reference>
<evidence type="ECO:0000256" key="4">
    <source>
        <dbReference type="ARBA" id="ARBA00023163"/>
    </source>
</evidence>
<dbReference type="PANTHER" id="PTHR30537:SF72">
    <property type="entry name" value="LYSR FAMILY TRANSCRIPTIONAL REGULATOR"/>
    <property type="match status" value="1"/>
</dbReference>
<dbReference type="FunFam" id="1.10.10.10:FF:000001">
    <property type="entry name" value="LysR family transcriptional regulator"/>
    <property type="match status" value="1"/>
</dbReference>
<dbReference type="CDD" id="cd08472">
    <property type="entry name" value="PBP2_CrgA_like_3"/>
    <property type="match status" value="1"/>
</dbReference>
<comment type="similarity">
    <text evidence="1">Belongs to the LysR transcriptional regulatory family.</text>
</comment>
<comment type="caution">
    <text evidence="6">The sequence shown here is derived from an EMBL/GenBank/DDBJ whole genome shotgun (WGS) entry which is preliminary data.</text>
</comment>
<dbReference type="Proteomes" id="UP000627205">
    <property type="component" value="Unassembled WGS sequence"/>
</dbReference>
<dbReference type="PROSITE" id="PS50931">
    <property type="entry name" value="HTH_LYSR"/>
    <property type="match status" value="1"/>
</dbReference>
<dbReference type="Gene3D" id="1.10.10.10">
    <property type="entry name" value="Winged helix-like DNA-binding domain superfamily/Winged helix DNA-binding domain"/>
    <property type="match status" value="1"/>
</dbReference>
<proteinExistence type="inferred from homology"/>
<dbReference type="PANTHER" id="PTHR30537">
    <property type="entry name" value="HTH-TYPE TRANSCRIPTIONAL REGULATOR"/>
    <property type="match status" value="1"/>
</dbReference>
<dbReference type="GO" id="GO:0003700">
    <property type="term" value="F:DNA-binding transcription factor activity"/>
    <property type="evidence" value="ECO:0007669"/>
    <property type="project" value="InterPro"/>
</dbReference>
<evidence type="ECO:0000256" key="3">
    <source>
        <dbReference type="ARBA" id="ARBA00023125"/>
    </source>
</evidence>
<keyword evidence="4" id="KW-0804">Transcription</keyword>
<reference evidence="6" key="1">
    <citation type="journal article" date="2014" name="Int. J. Syst. Evol. Microbiol.">
        <title>Complete genome sequence of Corynebacterium casei LMG S-19264T (=DSM 44701T), isolated from a smear-ripened cheese.</title>
        <authorList>
            <consortium name="US DOE Joint Genome Institute (JGI-PGF)"/>
            <person name="Walter F."/>
            <person name="Albersmeier A."/>
            <person name="Kalinowski J."/>
            <person name="Ruckert C."/>
        </authorList>
    </citation>
    <scope>NUCLEOTIDE SEQUENCE</scope>
    <source>
        <strain evidence="6">CCM 7664</strain>
    </source>
</reference>
<sequence length="308" mass="33900">MNKLDLLKTFVRVAETGSFTQAAVSLGLQKASVSEHVRLLENLVGARLFHRTTRRVQATHDGLALLERCKDLLSDMEELEGMFRREGTALEGRLRVDMPTPTARRIVMPNLADFLRRYPGLQIEISSTDRRVDLVREGFDCVLRVGTVAEPALIVRPLGAAVMANLASPAYLKEFGVPRSLDDLASHRLIHYSPILGTRPAGFEYVADGETRMLPMQGSVTVNNADAYEAACLGGLGLIQVPRHGARGHLESGALVEVLPAFTAAPMPVSLLYAHRRHLPQRVRVFMEWLAELLESDIGPETPLHAAT</sequence>
<dbReference type="Pfam" id="PF03466">
    <property type="entry name" value="LysR_substrate"/>
    <property type="match status" value="1"/>
</dbReference>
<dbReference type="InterPro" id="IPR058163">
    <property type="entry name" value="LysR-type_TF_proteobact-type"/>
</dbReference>
<dbReference type="AlphaFoldDB" id="A0A8J3AV84"/>
<dbReference type="FunFam" id="3.40.190.290:FF:000001">
    <property type="entry name" value="Transcriptional regulator, LysR family"/>
    <property type="match status" value="1"/>
</dbReference>
<protein>
    <submittedName>
        <fullName evidence="6">Transcriptional regulator</fullName>
    </submittedName>
</protein>